<dbReference type="AlphaFoldDB" id="A0A4Y2SIU0"/>
<organism evidence="2 3">
    <name type="scientific">Araneus ventricosus</name>
    <name type="common">Orbweaver spider</name>
    <name type="synonym">Epeira ventricosa</name>
    <dbReference type="NCBI Taxonomy" id="182803"/>
    <lineage>
        <taxon>Eukaryota</taxon>
        <taxon>Metazoa</taxon>
        <taxon>Ecdysozoa</taxon>
        <taxon>Arthropoda</taxon>
        <taxon>Chelicerata</taxon>
        <taxon>Arachnida</taxon>
        <taxon>Araneae</taxon>
        <taxon>Araneomorphae</taxon>
        <taxon>Entelegynae</taxon>
        <taxon>Araneoidea</taxon>
        <taxon>Araneidae</taxon>
        <taxon>Araneus</taxon>
    </lineage>
</organism>
<proteinExistence type="predicted"/>
<name>A0A4Y2SIU0_ARAVE</name>
<protein>
    <submittedName>
        <fullName evidence="2">Uncharacterized protein</fullName>
    </submittedName>
</protein>
<evidence type="ECO:0000313" key="3">
    <source>
        <dbReference type="Proteomes" id="UP000499080"/>
    </source>
</evidence>
<dbReference type="EMBL" id="BGPR01021694">
    <property type="protein sequence ID" value="GBN87210.1"/>
    <property type="molecule type" value="Genomic_DNA"/>
</dbReference>
<feature type="non-terminal residue" evidence="2">
    <location>
        <position position="1"/>
    </location>
</feature>
<dbReference type="Proteomes" id="UP000499080">
    <property type="component" value="Unassembled WGS sequence"/>
</dbReference>
<dbReference type="OrthoDB" id="6463287at2759"/>
<evidence type="ECO:0000313" key="2">
    <source>
        <dbReference type="EMBL" id="GBN87210.1"/>
    </source>
</evidence>
<accession>A0A4Y2SIU0</accession>
<gene>
    <name evidence="1" type="ORF">AVEN_132952_1</name>
    <name evidence="2" type="ORF">AVEN_173436_1</name>
</gene>
<keyword evidence="3" id="KW-1185">Reference proteome</keyword>
<evidence type="ECO:0000313" key="1">
    <source>
        <dbReference type="EMBL" id="GBN87185.1"/>
    </source>
</evidence>
<sequence length="54" mass="6266">SAATALREETLNDDNCKASRGMETDRSSLDYDYFLWDPKKRCPLPLGVFTYLQY</sequence>
<dbReference type="EMBL" id="BGPR01021677">
    <property type="protein sequence ID" value="GBN87185.1"/>
    <property type="molecule type" value="Genomic_DNA"/>
</dbReference>
<comment type="caution">
    <text evidence="2">The sequence shown here is derived from an EMBL/GenBank/DDBJ whole genome shotgun (WGS) entry which is preliminary data.</text>
</comment>
<reference evidence="2 3" key="1">
    <citation type="journal article" date="2019" name="Sci. Rep.">
        <title>Orb-weaving spider Araneus ventricosus genome elucidates the spidroin gene catalogue.</title>
        <authorList>
            <person name="Kono N."/>
            <person name="Nakamura H."/>
            <person name="Ohtoshi R."/>
            <person name="Moran D.A.P."/>
            <person name="Shinohara A."/>
            <person name="Yoshida Y."/>
            <person name="Fujiwara M."/>
            <person name="Mori M."/>
            <person name="Tomita M."/>
            <person name="Arakawa K."/>
        </authorList>
    </citation>
    <scope>NUCLEOTIDE SEQUENCE [LARGE SCALE GENOMIC DNA]</scope>
</reference>